<dbReference type="Gene3D" id="3.40.710.10">
    <property type="entry name" value="DD-peptidase/beta-lactamase superfamily"/>
    <property type="match status" value="2"/>
</dbReference>
<dbReference type="GO" id="GO:0006508">
    <property type="term" value="P:proteolysis"/>
    <property type="evidence" value="ECO:0007669"/>
    <property type="project" value="InterPro"/>
</dbReference>
<dbReference type="PANTHER" id="PTHR30023">
    <property type="entry name" value="D-ALANYL-D-ALANINE CARBOXYPEPTIDASE"/>
    <property type="match status" value="1"/>
</dbReference>
<proteinExistence type="inferred from homology"/>
<dbReference type="Proteomes" id="UP000031518">
    <property type="component" value="Unassembled WGS sequence"/>
</dbReference>
<dbReference type="GO" id="GO:0009002">
    <property type="term" value="F:serine-type D-Ala-D-Ala carboxypeptidase activity"/>
    <property type="evidence" value="ECO:0007669"/>
    <property type="project" value="UniProtKB-EC"/>
</dbReference>
<dbReference type="GO" id="GO:0000270">
    <property type="term" value="P:peptidoglycan metabolic process"/>
    <property type="evidence" value="ECO:0007669"/>
    <property type="project" value="TreeGrafter"/>
</dbReference>
<reference evidence="4 5" key="2">
    <citation type="submission" date="2015-01" db="EMBL/GenBank/DDBJ databases">
        <title>Complete genome sequence of Pyrinomonas methylaliphatogenes type strain K22T.</title>
        <authorList>
            <person name="Lee K.C.Y."/>
            <person name="Power J.F."/>
            <person name="Dunfield P.F."/>
            <person name="Morgan X.C."/>
            <person name="Huttenhower C."/>
            <person name="Stott M.B."/>
        </authorList>
    </citation>
    <scope>NUCLEOTIDE SEQUENCE [LARGE SCALE GENOMIC DNA]</scope>
    <source>
        <strain evidence="4 5">K22</strain>
    </source>
</reference>
<sequence>MRPRWSVSLMVFSGLIIIAALSFVPYSLKIRQRDARPIVTRSFATYAADVETPAIEKPLFDVAAWYAARGEELERHGVLIETLDGKHTLASLNADVTFNPASLSKLATSLAALKRFGANYRFRTRVYLDGTTENGTFRGDLYVASDDPLFGDIQASLIANDLRRKFGIKRAIGTLFVAPGLCFNFTDAPAEAAARLNRALKLGPMKTAVAAPPDTEPTFTIDSYRLRDVLLYMNAHSSNFVADRLAAFVGGPAEIQRFLAEQISIPNHQLLFESGSGLGHNRLTPRGIVAILRALVEELQRQGLDPEDILPFAGTDAGTLRHRLRGTPLEGALVGKTGTLTTIDGGMASLAGIVYTNDYGLVLFALLNQGPRVWESRQMEDELLTELLATHSLPRASLKSFTRRQLLPSLSEMDGTKESGE</sequence>
<keyword evidence="3" id="KW-0472">Membrane</keyword>
<comment type="similarity">
    <text evidence="1">Belongs to the peptidase S13 family.</text>
</comment>
<feature type="transmembrane region" description="Helical" evidence="3">
    <location>
        <begin position="6"/>
        <end position="28"/>
    </location>
</feature>
<keyword evidence="4" id="KW-0121">Carboxypeptidase</keyword>
<keyword evidence="4" id="KW-0645">Protease</keyword>
<dbReference type="Pfam" id="PF02113">
    <property type="entry name" value="Peptidase_S13"/>
    <property type="match status" value="2"/>
</dbReference>
<dbReference type="SUPFAM" id="SSF56601">
    <property type="entry name" value="beta-lactamase/transpeptidase-like"/>
    <property type="match status" value="1"/>
</dbReference>
<evidence type="ECO:0000256" key="2">
    <source>
        <dbReference type="ARBA" id="ARBA00022801"/>
    </source>
</evidence>
<dbReference type="STRING" id="454194.PYK22_01373"/>
<dbReference type="OrthoDB" id="9802627at2"/>
<dbReference type="AlphaFoldDB" id="A0A0B6WYJ4"/>
<dbReference type="PANTHER" id="PTHR30023:SF0">
    <property type="entry name" value="PENICILLIN-SENSITIVE CARBOXYPEPTIDASE A"/>
    <property type="match status" value="1"/>
</dbReference>
<dbReference type="InterPro" id="IPR012338">
    <property type="entry name" value="Beta-lactam/transpept-like"/>
</dbReference>
<accession>A0A0B6WYJ4</accession>
<dbReference type="RefSeq" id="WP_157770720.1">
    <property type="nucleotide sequence ID" value="NZ_CBXV010000004.1"/>
</dbReference>
<dbReference type="MEROPS" id="S13.003"/>
<dbReference type="PRINTS" id="PR00922">
    <property type="entry name" value="DADACBPTASE3"/>
</dbReference>
<gene>
    <name evidence="4" type="ORF">PYK22_01373</name>
</gene>
<keyword evidence="3" id="KW-0812">Transmembrane</keyword>
<dbReference type="EC" id="3.4.16.4" evidence="4"/>
<dbReference type="EC" id="3.4.21.-" evidence="4"/>
<evidence type="ECO:0000256" key="1">
    <source>
        <dbReference type="ARBA" id="ARBA00006096"/>
    </source>
</evidence>
<keyword evidence="3" id="KW-1133">Transmembrane helix</keyword>
<reference evidence="4 5" key="1">
    <citation type="submission" date="2013-12" db="EMBL/GenBank/DDBJ databases">
        <authorList>
            <person name="Stott M."/>
        </authorList>
    </citation>
    <scope>NUCLEOTIDE SEQUENCE [LARGE SCALE GENOMIC DNA]</scope>
    <source>
        <strain evidence="4 5">K22</strain>
    </source>
</reference>
<evidence type="ECO:0000313" key="5">
    <source>
        <dbReference type="Proteomes" id="UP000031518"/>
    </source>
</evidence>
<evidence type="ECO:0000313" key="4">
    <source>
        <dbReference type="EMBL" id="CDM65374.1"/>
    </source>
</evidence>
<keyword evidence="5" id="KW-1185">Reference proteome</keyword>
<dbReference type="EMBL" id="CBXV010000004">
    <property type="protein sequence ID" value="CDM65374.1"/>
    <property type="molecule type" value="Genomic_DNA"/>
</dbReference>
<dbReference type="InterPro" id="IPR000667">
    <property type="entry name" value="Peptidase_S13"/>
</dbReference>
<protein>
    <submittedName>
        <fullName evidence="4">D-alanyl-D-alanine carboxypeptidase (Penicillin-binding protein 4)</fullName>
        <ecNumber evidence="4">3.4.16.4</ecNumber>
        <ecNumber evidence="4">3.4.21.-</ecNumber>
    </submittedName>
</protein>
<organism evidence="4 5">
    <name type="scientific">Pyrinomonas methylaliphatogenes</name>
    <dbReference type="NCBI Taxonomy" id="454194"/>
    <lineage>
        <taxon>Bacteria</taxon>
        <taxon>Pseudomonadati</taxon>
        <taxon>Acidobacteriota</taxon>
        <taxon>Blastocatellia</taxon>
        <taxon>Blastocatellales</taxon>
        <taxon>Pyrinomonadaceae</taxon>
        <taxon>Pyrinomonas</taxon>
    </lineage>
</organism>
<keyword evidence="2 4" id="KW-0378">Hydrolase</keyword>
<name>A0A0B6WYJ4_9BACT</name>
<evidence type="ECO:0000256" key="3">
    <source>
        <dbReference type="SAM" id="Phobius"/>
    </source>
</evidence>